<reference evidence="3" key="1">
    <citation type="journal article" date="2015" name="Genome Announc.">
        <title>Draft Genome Sequence of the Polyhydroxyalkanoate-Producing Bacterium Burkholderia sacchari LMG 19450 Isolated from Brazilian Sugarcane Plantation Soil.</title>
        <authorList>
            <person name="Alexandrino P.M."/>
            <person name="Mendonca T.T."/>
            <person name="Guaman Bautista L.P."/>
            <person name="Cherix J."/>
            <person name="Lozano-Sakalauskas G.C."/>
            <person name="Fujita A."/>
            <person name="Ramos Filho E."/>
            <person name="Long P."/>
            <person name="Padilla G."/>
            <person name="Taciro M.K."/>
            <person name="Gomez J.G."/>
            <person name="Silva L.F."/>
        </authorList>
    </citation>
    <scope>NUCLEOTIDE SEQUENCE</scope>
    <source>
        <strain evidence="3">LMG 19450</strain>
    </source>
</reference>
<dbReference type="InterPro" id="IPR036465">
    <property type="entry name" value="vWFA_dom_sf"/>
</dbReference>
<reference evidence="3" key="2">
    <citation type="submission" date="2020-04" db="EMBL/GenBank/DDBJ databases">
        <authorList>
            <person name="Alexandrino P."/>
            <person name="Mendonca T."/>
            <person name="Guaman L."/>
            <person name="Cherix J."/>
            <person name="Lozano-Sakalauskas G."/>
            <person name="Fujita A."/>
            <person name="Filho E.R."/>
            <person name="Long P."/>
            <person name="Padilla G."/>
            <person name="Taciro M.K."/>
            <person name="Gomez J.G."/>
            <person name="Silva L.F."/>
            <person name="Torres M."/>
        </authorList>
    </citation>
    <scope>NUCLEOTIDE SEQUENCE</scope>
    <source>
        <strain evidence="3">LMG 19450</strain>
    </source>
</reference>
<dbReference type="Proteomes" id="UP000030460">
    <property type="component" value="Unassembled WGS sequence"/>
</dbReference>
<evidence type="ECO:0000256" key="1">
    <source>
        <dbReference type="SAM" id="MobiDB-lite"/>
    </source>
</evidence>
<dbReference type="Gene3D" id="3.40.50.410">
    <property type="entry name" value="von Willebrand factor, type A domain"/>
    <property type="match status" value="1"/>
</dbReference>
<name>A0A8T6ZJP0_9BURK</name>
<keyword evidence="4" id="KW-1185">Reference proteome</keyword>
<dbReference type="Pfam" id="PF13519">
    <property type="entry name" value="VWA_2"/>
    <property type="match status" value="1"/>
</dbReference>
<evidence type="ECO:0000259" key="2">
    <source>
        <dbReference type="Pfam" id="PF13519"/>
    </source>
</evidence>
<evidence type="ECO:0000313" key="3">
    <source>
        <dbReference type="EMBL" id="NLP65016.1"/>
    </source>
</evidence>
<dbReference type="InterPro" id="IPR002035">
    <property type="entry name" value="VWF_A"/>
</dbReference>
<dbReference type="EMBL" id="JTDB02000011">
    <property type="protein sequence ID" value="NLP65016.1"/>
    <property type="molecule type" value="Genomic_DNA"/>
</dbReference>
<organism evidence="3 4">
    <name type="scientific">Paraburkholderia sacchari</name>
    <dbReference type="NCBI Taxonomy" id="159450"/>
    <lineage>
        <taxon>Bacteria</taxon>
        <taxon>Pseudomonadati</taxon>
        <taxon>Pseudomonadota</taxon>
        <taxon>Betaproteobacteria</taxon>
        <taxon>Burkholderiales</taxon>
        <taxon>Burkholderiaceae</taxon>
        <taxon>Paraburkholderia</taxon>
    </lineage>
</organism>
<gene>
    <name evidence="3" type="ORF">NH14_028530</name>
</gene>
<accession>A0A8T6ZJP0</accession>
<dbReference type="AlphaFoldDB" id="A0A8T6ZJP0"/>
<feature type="region of interest" description="Disordered" evidence="1">
    <location>
        <begin position="1"/>
        <end position="27"/>
    </location>
</feature>
<sequence length="216" mass="22953">MPGLPGTHAAARRAAPGEPREPGARGQRIAWPATLARKGRSPLHADHLRFVRHESADGTLHCFLLDCSASMLGGGRLARAKGLLLACFDRAAAGREEVSLISFGGGRADVRFGPAVPRWWNERWIQPVGGGGGTPFALGVATAAGLLARAKRRKPSQQRVLWVVSDARTREQPARPPAADRVVVIDCAQGAAGRGLQLARAWGADYLLPEDLVVIS</sequence>
<dbReference type="OrthoDB" id="5793213at2"/>
<dbReference type="SUPFAM" id="SSF53300">
    <property type="entry name" value="vWA-like"/>
    <property type="match status" value="1"/>
</dbReference>
<feature type="domain" description="VWFA" evidence="2">
    <location>
        <begin position="63"/>
        <end position="167"/>
    </location>
</feature>
<evidence type="ECO:0000313" key="4">
    <source>
        <dbReference type="Proteomes" id="UP000030460"/>
    </source>
</evidence>
<protein>
    <submittedName>
        <fullName evidence="3">VWA domain-containing protein</fullName>
    </submittedName>
</protein>
<proteinExistence type="predicted"/>
<comment type="caution">
    <text evidence="3">The sequence shown here is derived from an EMBL/GenBank/DDBJ whole genome shotgun (WGS) entry which is preliminary data.</text>
</comment>
<dbReference type="RefSeq" id="WP_152617298.1">
    <property type="nucleotide sequence ID" value="NZ_CADFGF010000018.1"/>
</dbReference>